<protein>
    <recommendedName>
        <fullName evidence="4">DUF3108 domain-containing protein</fullName>
    </recommendedName>
</protein>
<feature type="chain" id="PRO_5018720307" description="DUF3108 domain-containing protein" evidence="1">
    <location>
        <begin position="22"/>
        <end position="290"/>
    </location>
</feature>
<evidence type="ECO:0000313" key="3">
    <source>
        <dbReference type="Proteomes" id="UP000281118"/>
    </source>
</evidence>
<evidence type="ECO:0000256" key="1">
    <source>
        <dbReference type="SAM" id="SignalP"/>
    </source>
</evidence>
<keyword evidence="1" id="KW-0732">Signal</keyword>
<name>A0A3S0ZS40_9BURK</name>
<evidence type="ECO:0000313" key="2">
    <source>
        <dbReference type="EMBL" id="RUR70862.1"/>
    </source>
</evidence>
<reference evidence="2 3" key="1">
    <citation type="submission" date="2018-12" db="EMBL/GenBank/DDBJ databases">
        <title>The genome sequences of Variovorax guangxiensis DSM 27352.</title>
        <authorList>
            <person name="Gao J."/>
            <person name="Sun J."/>
        </authorList>
    </citation>
    <scope>NUCLEOTIDE SEQUENCE [LARGE SCALE GENOMIC DNA]</scope>
    <source>
        <strain evidence="2 3">DSM 27352</strain>
    </source>
</reference>
<dbReference type="AlphaFoldDB" id="A0A3S0ZS40"/>
<evidence type="ECO:0008006" key="4">
    <source>
        <dbReference type="Google" id="ProtNLM"/>
    </source>
</evidence>
<dbReference type="Proteomes" id="UP000281118">
    <property type="component" value="Unassembled WGS sequence"/>
</dbReference>
<accession>A0A3S0ZS40</accession>
<comment type="caution">
    <text evidence="2">The sequence shown here is derived from an EMBL/GenBank/DDBJ whole genome shotgun (WGS) entry which is preliminary data.</text>
</comment>
<sequence>MKRVDACTLQRARLFATATMAAAISACGGGNGGGGGVPILPIAPAPAPAPAQPAAAPPAVESSAACFNEADFREGTTLDFEAMKVGGSPTAQPFRRKSVTEGRESFAGAKPIAFNVGSELVDLPQFQQSTVKKEFKDLVSGNVFLYGKSTTQKTKITPPQPASPSEQVFVSSQSYAPPISFPVDMKPGQVARQQISFTKISTTDGRVDWTTTVPATGELTYHGREKLETPLGAFDTCKFSLKITAGPGGLAQVTVGEIWQAAEGPYRGQVLKGIDPKSPMIATKMTYSPK</sequence>
<dbReference type="EMBL" id="RXFT01000016">
    <property type="protein sequence ID" value="RUR70862.1"/>
    <property type="molecule type" value="Genomic_DNA"/>
</dbReference>
<dbReference type="OrthoDB" id="8856593at2"/>
<gene>
    <name evidence="2" type="ORF">EJP67_27775</name>
</gene>
<organism evidence="2 3">
    <name type="scientific">Variovorax guangxiensis</name>
    <dbReference type="NCBI Taxonomy" id="1775474"/>
    <lineage>
        <taxon>Bacteria</taxon>
        <taxon>Pseudomonadati</taxon>
        <taxon>Pseudomonadota</taxon>
        <taxon>Betaproteobacteria</taxon>
        <taxon>Burkholderiales</taxon>
        <taxon>Comamonadaceae</taxon>
        <taxon>Variovorax</taxon>
    </lineage>
</organism>
<dbReference type="Gene3D" id="2.40.360.20">
    <property type="match status" value="1"/>
</dbReference>
<proteinExistence type="predicted"/>
<dbReference type="PROSITE" id="PS51257">
    <property type="entry name" value="PROKAR_LIPOPROTEIN"/>
    <property type="match status" value="1"/>
</dbReference>
<feature type="signal peptide" evidence="1">
    <location>
        <begin position="1"/>
        <end position="21"/>
    </location>
</feature>